<accession>A0A4V6I3X3</accession>
<evidence type="ECO:0000313" key="2">
    <source>
        <dbReference type="Proteomes" id="UP000029707"/>
    </source>
</evidence>
<dbReference type="OrthoDB" id="5327074at2"/>
<dbReference type="AlphaFoldDB" id="A0A4V6I3X3"/>
<organism evidence="1 2">
    <name type="scientific">Helicobacter japonicus</name>
    <dbReference type="NCBI Taxonomy" id="425400"/>
    <lineage>
        <taxon>Bacteria</taxon>
        <taxon>Pseudomonadati</taxon>
        <taxon>Campylobacterota</taxon>
        <taxon>Epsilonproteobacteria</taxon>
        <taxon>Campylobacterales</taxon>
        <taxon>Helicobacteraceae</taxon>
        <taxon>Helicobacter</taxon>
    </lineage>
</organism>
<comment type="caution">
    <text evidence="1">The sequence shown here is derived from an EMBL/GenBank/DDBJ whole genome shotgun (WGS) entry which is preliminary data.</text>
</comment>
<dbReference type="RefSeq" id="WP_034361195.1">
    <property type="nucleotide sequence ID" value="NZ_CAJUDB010000006.1"/>
</dbReference>
<evidence type="ECO:0000313" key="1">
    <source>
        <dbReference type="EMBL" id="TLE01753.1"/>
    </source>
</evidence>
<dbReference type="EMBL" id="JRMQ02000006">
    <property type="protein sequence ID" value="TLE01753.1"/>
    <property type="molecule type" value="Genomic_DNA"/>
</dbReference>
<proteinExistence type="predicted"/>
<dbReference type="Proteomes" id="UP000029707">
    <property type="component" value="Unassembled WGS sequence"/>
</dbReference>
<reference evidence="1 2" key="1">
    <citation type="journal article" date="2014" name="Genome Announc.">
        <title>Draft genome sequences of eight enterohepatic helicobacter species isolated from both laboratory and wild rodents.</title>
        <authorList>
            <person name="Sheh A."/>
            <person name="Shen Z."/>
            <person name="Fox J.G."/>
        </authorList>
    </citation>
    <scope>NUCLEOTIDE SEQUENCE [LARGE SCALE GENOMIC DNA]</scope>
    <source>
        <strain evidence="1 2">MIT 01-6451</strain>
    </source>
</reference>
<protein>
    <recommendedName>
        <fullName evidence="3">Cytochrome C</fullName>
    </recommendedName>
</protein>
<dbReference type="STRING" id="425400.LS65_03020"/>
<name>A0A4V6I3X3_9HELI</name>
<sequence length="126" mass="14768">MRILLSICLCICGVLAQNHQLTKIMQDMEYAMEQMQRGFLYNKKEWIDAGLNEFKELNKQLARVDSNLYLKEKRDMNVANRIVSSSEENIDMLERFLKQDDMVKSVDTYGRILKACVSCHIISRGW</sequence>
<gene>
    <name evidence="1" type="ORF">LS65_005320</name>
</gene>
<evidence type="ECO:0008006" key="3">
    <source>
        <dbReference type="Google" id="ProtNLM"/>
    </source>
</evidence>
<keyword evidence="2" id="KW-1185">Reference proteome</keyword>